<dbReference type="Pfam" id="PF16989">
    <property type="entry name" value="T6SS_VasJ"/>
    <property type="match status" value="1"/>
</dbReference>
<name>A0A2V1GV13_9GAMM</name>
<dbReference type="NCBIfam" id="TIGR03362">
    <property type="entry name" value="VI_chp_7"/>
    <property type="match status" value="1"/>
</dbReference>
<dbReference type="InterPro" id="IPR010657">
    <property type="entry name" value="ImpA_N"/>
</dbReference>
<protein>
    <submittedName>
        <fullName evidence="2">Type VI secretion system protein TssA</fullName>
    </submittedName>
</protein>
<dbReference type="Proteomes" id="UP000244906">
    <property type="component" value="Unassembled WGS sequence"/>
</dbReference>
<accession>A0A2V1GV13</accession>
<reference evidence="2 3" key="1">
    <citation type="submission" date="2018-04" db="EMBL/GenBank/DDBJ databases">
        <title>Thalassorhabdus spongiae gen. nov., sp. nov., isolated from a marine sponge in South-West Iceland.</title>
        <authorList>
            <person name="Knobloch S."/>
            <person name="Daussin A."/>
            <person name="Johannsson R."/>
            <person name="Marteinsson V.T."/>
        </authorList>
    </citation>
    <scope>NUCLEOTIDE SEQUENCE [LARGE SCALE GENOMIC DNA]</scope>
    <source>
        <strain evidence="2 3">Hp12</strain>
    </source>
</reference>
<feature type="domain" description="ImpA N-terminal" evidence="1">
    <location>
        <begin position="9"/>
        <end position="122"/>
    </location>
</feature>
<gene>
    <name evidence="2" type="primary">tssA</name>
    <name evidence="2" type="ORF">DC094_11030</name>
</gene>
<evidence type="ECO:0000313" key="2">
    <source>
        <dbReference type="EMBL" id="PVZ68783.1"/>
    </source>
</evidence>
<keyword evidence="3" id="KW-1185">Reference proteome</keyword>
<evidence type="ECO:0000259" key="1">
    <source>
        <dbReference type="Pfam" id="PF06812"/>
    </source>
</evidence>
<dbReference type="AlphaFoldDB" id="A0A2V1GV13"/>
<dbReference type="PANTHER" id="PTHR37024:SF3">
    <property type="entry name" value="TYPE VI SECRETION SYSTEM PROTEIN TSSA"/>
    <property type="match status" value="1"/>
</dbReference>
<organism evidence="2 3">
    <name type="scientific">Pelagibaculum spongiae</name>
    <dbReference type="NCBI Taxonomy" id="2080658"/>
    <lineage>
        <taxon>Bacteria</taxon>
        <taxon>Pseudomonadati</taxon>
        <taxon>Pseudomonadota</taxon>
        <taxon>Gammaproteobacteria</taxon>
        <taxon>Oceanospirillales</taxon>
        <taxon>Pelagibaculum</taxon>
    </lineage>
</organism>
<evidence type="ECO:0000313" key="3">
    <source>
        <dbReference type="Proteomes" id="UP000244906"/>
    </source>
</evidence>
<dbReference type="RefSeq" id="WP_116687168.1">
    <property type="nucleotide sequence ID" value="NZ_CAWNYD010000004.1"/>
</dbReference>
<dbReference type="EMBL" id="QDDL01000004">
    <property type="protein sequence ID" value="PVZ68783.1"/>
    <property type="molecule type" value="Genomic_DNA"/>
</dbReference>
<comment type="caution">
    <text evidence="2">The sequence shown here is derived from an EMBL/GenBank/DDBJ whole genome shotgun (WGS) entry which is preliminary data.</text>
</comment>
<dbReference type="PANTHER" id="PTHR37024">
    <property type="entry name" value="TYPE VI SECRETION SYSTEM DUF2094 AND IMPA-RELATED DOMAIN PROTEIN"/>
    <property type="match status" value="1"/>
</dbReference>
<dbReference type="InterPro" id="IPR017739">
    <property type="entry name" value="T6SS-assoc_VCA0119"/>
</dbReference>
<sequence length="509" mass="58715">MSKQIEQALAPCNALQPCGYNATDDPRWEQIESQMMKVGSLAHQQVQWQQVKQLTIELLGQQTKDLRLVNWLMQVLQHNKSVNGFSDSLLLLSEFIAQYWLSCFPLPGKKGARVRQKLFVQIIQRTIQALDQLVFTAISPAEKKQLQLRSDRLLLTVTKHSSQSEFNRKLLDQLVESLGQKLKRINFESTAAPKVKSVSTSSLQQVTASAENKLSPSQLLPNESDLGLLQIDNQNERAIKQSLLKISQWYFETATQQITNDFEMQLSDNKQVVFDSDNSWLNLALVTRRQAIWFSIESLPQADEQYRTQLMAVSEDRVQQYRQQIIQGADFSLWQQVEQSLIVAPFWIDGHHLSSQIAISLGLVDQAETIRQLAADFIQRLPLLKQFTFKDGQPFVCDQTNRWLIPRNNQIAAGDINWQEQLAQVIDQAEKEGLRKVFQRLNEKLSLFNQSQPRQQFFWRLLIAEFLQSQQLSDLALPYLQGLQQQAEKHQLGDWEPELVQRLHQLKSL</sequence>
<dbReference type="Pfam" id="PF06812">
    <property type="entry name" value="ImpA_N"/>
    <property type="match status" value="1"/>
</dbReference>
<proteinExistence type="predicted"/>
<dbReference type="OrthoDB" id="1522895at2"/>